<evidence type="ECO:0000313" key="1">
    <source>
        <dbReference type="EMBL" id="RDH82490.1"/>
    </source>
</evidence>
<reference evidence="1 2" key="1">
    <citation type="journal article" date="2018" name="ISME J.">
        <title>Endosymbiont genomes yield clues of tubeworm success.</title>
        <authorList>
            <person name="Li Y."/>
            <person name="Liles M.R."/>
            <person name="Halanych K.M."/>
        </authorList>
    </citation>
    <scope>NUCLEOTIDE SEQUENCE [LARGE SCALE GENOMIC DNA]</scope>
    <source>
        <strain evidence="1">A1464</strain>
    </source>
</reference>
<proteinExistence type="predicted"/>
<name>A0A370DD35_9GAMM</name>
<accession>A0A370DD35</accession>
<dbReference type="Proteomes" id="UP000254266">
    <property type="component" value="Unassembled WGS sequence"/>
</dbReference>
<sequence>MRRIISGRYILILSVRKSCTDLLCGKDLQGNEICSTKFPIAKASNEKAADNGFELILKSGNSEPVLVNVGS</sequence>
<dbReference type="EMBL" id="QFXC01000011">
    <property type="protein sequence ID" value="RDH82490.1"/>
    <property type="molecule type" value="Genomic_DNA"/>
</dbReference>
<organism evidence="1 2">
    <name type="scientific">endosymbiont of Galathealinum brachiosum</name>
    <dbReference type="NCBI Taxonomy" id="2200906"/>
    <lineage>
        <taxon>Bacteria</taxon>
        <taxon>Pseudomonadati</taxon>
        <taxon>Pseudomonadota</taxon>
        <taxon>Gammaproteobacteria</taxon>
        <taxon>sulfur-oxidizing symbionts</taxon>
    </lineage>
</organism>
<keyword evidence="2" id="KW-1185">Reference proteome</keyword>
<protein>
    <submittedName>
        <fullName evidence="1">Uncharacterized protein</fullName>
    </submittedName>
</protein>
<dbReference type="AlphaFoldDB" id="A0A370DD35"/>
<evidence type="ECO:0000313" key="2">
    <source>
        <dbReference type="Proteomes" id="UP000254266"/>
    </source>
</evidence>
<comment type="caution">
    <text evidence="1">The sequence shown here is derived from an EMBL/GenBank/DDBJ whole genome shotgun (WGS) entry which is preliminary data.</text>
</comment>
<gene>
    <name evidence="1" type="ORF">DIZ80_09390</name>
</gene>